<organism evidence="2 3">
    <name type="scientific">Friedmanniomyces endolithicus</name>
    <dbReference type="NCBI Taxonomy" id="329885"/>
    <lineage>
        <taxon>Eukaryota</taxon>
        <taxon>Fungi</taxon>
        <taxon>Dikarya</taxon>
        <taxon>Ascomycota</taxon>
        <taxon>Pezizomycotina</taxon>
        <taxon>Dothideomycetes</taxon>
        <taxon>Dothideomycetidae</taxon>
        <taxon>Mycosphaerellales</taxon>
        <taxon>Teratosphaeriaceae</taxon>
        <taxon>Friedmanniomyces</taxon>
    </lineage>
</organism>
<protein>
    <submittedName>
        <fullName evidence="2">Uncharacterized protein</fullName>
    </submittedName>
</protein>
<accession>A0AAN6H6A2</accession>
<evidence type="ECO:0000256" key="1">
    <source>
        <dbReference type="SAM" id="MobiDB-lite"/>
    </source>
</evidence>
<feature type="compositionally biased region" description="Polar residues" evidence="1">
    <location>
        <begin position="352"/>
        <end position="370"/>
    </location>
</feature>
<feature type="compositionally biased region" description="Polar residues" evidence="1">
    <location>
        <begin position="7"/>
        <end position="18"/>
    </location>
</feature>
<name>A0AAN6H6A2_9PEZI</name>
<feature type="compositionally biased region" description="Basic and acidic residues" evidence="1">
    <location>
        <begin position="976"/>
        <end position="985"/>
    </location>
</feature>
<reference evidence="2" key="1">
    <citation type="submission" date="2023-06" db="EMBL/GenBank/DDBJ databases">
        <title>Black Yeasts Isolated from many extreme environments.</title>
        <authorList>
            <person name="Coleine C."/>
            <person name="Stajich J.E."/>
            <person name="Selbmann L."/>
        </authorList>
    </citation>
    <scope>NUCLEOTIDE SEQUENCE</scope>
    <source>
        <strain evidence="2">CCFEE 5200</strain>
    </source>
</reference>
<feature type="region of interest" description="Disordered" evidence="1">
    <location>
        <begin position="1"/>
        <end position="67"/>
    </location>
</feature>
<dbReference type="AlphaFoldDB" id="A0AAN6H6A2"/>
<feature type="compositionally biased region" description="Low complexity" evidence="1">
    <location>
        <begin position="736"/>
        <end position="746"/>
    </location>
</feature>
<feature type="compositionally biased region" description="Low complexity" evidence="1">
    <location>
        <begin position="109"/>
        <end position="124"/>
    </location>
</feature>
<feature type="compositionally biased region" description="Basic residues" evidence="1">
    <location>
        <begin position="342"/>
        <end position="351"/>
    </location>
</feature>
<gene>
    <name evidence="2" type="ORF">LTR91_022280</name>
</gene>
<sequence>MDLYSKTAKSSKARQSNGRAIKRSSSERSSSSSGIHVGTVPRRTPEPKVEDDAEGGEEPPAPVKTATLEGRRCRVVAGHVLIIKLRPHQAAMLSGDTTKVKPEDVDVDAATNDDGNADGRNARGTFSRDHTLRHPETKWVHRGQGRYLPVKEVQREAAAVPERRTSRNGRSWREDFDRSVKVKDEQLGCEDLQPTASNSESIVPAARRVTEPGGLVELSKQAPLIPRKRAPRDSLTDALSGPPQYGLRRHRNSEPQPTTPFTASRSARLTRRAKFLPSIEKHTRTSLRKSFTVKSESEDEEETMRQTNKGTYDREYVEAHPGEVFHHTGNGWFKKGLHPTRKSHVVTKHGSKQLTSNVSRKASRPLSANASVHRDDLPKYPGQEFTHQGNGWFRPGPDPHGRRSSMVVPGTSDEGQCDGDEAGEDGEEDDGEAEEAEEGEEEEEGEEGEEEEEDDASEEEEDDHEGRKGVKATVSRAYKDAHPGIAWVHRGNGHWARRSRFSTAPTVRSTEPSGSERRNSDATYSKEYIKAHPDEEFYHTGNARWKRGSRPGNKSAPPVSVAESEGEDDEPHALFDKAHVQAHPHQVFHHRGQGRFARGPRPAVTLAREPKIELKEEEDEEEEEGLVDGIDRAQLVDSSFVDSHPNITFYHKGQGRWAFGMPPPGSHNKIAVRGPGAQERTTSKEQEEMGPPMTALFVKTEGPDKFPSLEWHYRGGGKWGRITKQEADYTKAKPFGGQSAAGSSKAAAKKPRRYTIKEEDDDQDGERPKIKRGRKSQQGIGGVNSNGNGSNGVSKSRSQKPKVKARMLEPHEDVLDDADVPSIFGGEWPAPVGVQDPVDTLLRATYPALNTSKLLASLTKFDPAVRSTGVLHTLAANAQRALEDLQNEYIHLDKTTAQHAKIPRKPAKGGRLPADPHLFDDKKEADLYDYQFDPRKIGFQDPTTQRIVRDAEGRELRKRRNRSGVETTDTVPGWRFGEEGLDGKRASRQPMRFDGNSVGVERQPLRKRMKIMGGGGVDGGVFGSETPERGATPAAGGAAAAGVGGGNLRGVGFGRGGNVPKRIQQLRGESVGSVRSSDGGGGLGAGSRKGRPPGSKNLMRRKDAGVPKGPRRKRVVPEDGGEGVEVGEWDFEM</sequence>
<feature type="region of interest" description="Disordered" evidence="1">
    <location>
        <begin position="342"/>
        <end position="524"/>
    </location>
</feature>
<feature type="region of interest" description="Disordered" evidence="1">
    <location>
        <begin position="540"/>
        <end position="570"/>
    </location>
</feature>
<feature type="compositionally biased region" description="Acidic residues" evidence="1">
    <location>
        <begin position="415"/>
        <end position="463"/>
    </location>
</feature>
<keyword evidence="3" id="KW-1185">Reference proteome</keyword>
<feature type="region of interest" description="Disordered" evidence="1">
    <location>
        <begin position="896"/>
        <end position="918"/>
    </location>
</feature>
<feature type="region of interest" description="Disordered" evidence="1">
    <location>
        <begin position="227"/>
        <end position="268"/>
    </location>
</feature>
<feature type="compositionally biased region" description="Polar residues" evidence="1">
    <location>
        <begin position="501"/>
        <end position="513"/>
    </location>
</feature>
<dbReference type="Proteomes" id="UP001175353">
    <property type="component" value="Unassembled WGS sequence"/>
</dbReference>
<evidence type="ECO:0000313" key="2">
    <source>
        <dbReference type="EMBL" id="KAK0956624.1"/>
    </source>
</evidence>
<dbReference type="EMBL" id="JAUJLE010000430">
    <property type="protein sequence ID" value="KAK0956624.1"/>
    <property type="molecule type" value="Genomic_DNA"/>
</dbReference>
<feature type="region of interest" description="Disordered" evidence="1">
    <location>
        <begin position="670"/>
        <end position="691"/>
    </location>
</feature>
<feature type="compositionally biased region" description="Low complexity" evidence="1">
    <location>
        <begin position="785"/>
        <end position="794"/>
    </location>
</feature>
<feature type="region of interest" description="Disordered" evidence="1">
    <location>
        <begin position="730"/>
        <end position="810"/>
    </location>
</feature>
<feature type="compositionally biased region" description="Basic and acidic residues" evidence="1">
    <location>
        <begin position="126"/>
        <end position="135"/>
    </location>
</feature>
<feature type="compositionally biased region" description="Basic residues" evidence="1">
    <location>
        <begin position="491"/>
        <end position="500"/>
    </location>
</feature>
<evidence type="ECO:0000313" key="3">
    <source>
        <dbReference type="Proteomes" id="UP001175353"/>
    </source>
</evidence>
<feature type="region of interest" description="Disordered" evidence="1">
    <location>
        <begin position="954"/>
        <end position="997"/>
    </location>
</feature>
<feature type="compositionally biased region" description="Gly residues" evidence="1">
    <location>
        <begin position="1078"/>
        <end position="1087"/>
    </location>
</feature>
<feature type="region of interest" description="Disordered" evidence="1">
    <location>
        <begin position="1066"/>
        <end position="1133"/>
    </location>
</feature>
<comment type="caution">
    <text evidence="2">The sequence shown here is derived from an EMBL/GenBank/DDBJ whole genome shotgun (WGS) entry which is preliminary data.</text>
</comment>
<proteinExistence type="predicted"/>
<feature type="compositionally biased region" description="Acidic residues" evidence="1">
    <location>
        <begin position="1119"/>
        <end position="1133"/>
    </location>
</feature>
<feature type="region of interest" description="Disordered" evidence="1">
    <location>
        <begin position="109"/>
        <end position="135"/>
    </location>
</feature>
<feature type="region of interest" description="Disordered" evidence="1">
    <location>
        <begin position="287"/>
        <end position="307"/>
    </location>
</feature>
<feature type="compositionally biased region" description="Low complexity" evidence="1">
    <location>
        <begin position="1067"/>
        <end position="1077"/>
    </location>
</feature>